<dbReference type="AlphaFoldDB" id="A0A9W8CTU0"/>
<evidence type="ECO:0000313" key="2">
    <source>
        <dbReference type="Proteomes" id="UP001143981"/>
    </source>
</evidence>
<gene>
    <name evidence="1" type="ORF">LPJ61_005650</name>
</gene>
<dbReference type="EMBL" id="JANBOI010002016">
    <property type="protein sequence ID" value="KAJ1725364.1"/>
    <property type="molecule type" value="Genomic_DNA"/>
</dbReference>
<proteinExistence type="predicted"/>
<protein>
    <submittedName>
        <fullName evidence="1">Uncharacterized protein</fullName>
    </submittedName>
</protein>
<accession>A0A9W8CTU0</accession>
<feature type="non-terminal residue" evidence="1">
    <location>
        <position position="85"/>
    </location>
</feature>
<keyword evidence="2" id="KW-1185">Reference proteome</keyword>
<reference evidence="1" key="1">
    <citation type="submission" date="2022-07" db="EMBL/GenBank/DDBJ databases">
        <title>Phylogenomic reconstructions and comparative analyses of Kickxellomycotina fungi.</title>
        <authorList>
            <person name="Reynolds N.K."/>
            <person name="Stajich J.E."/>
            <person name="Barry K."/>
            <person name="Grigoriev I.V."/>
            <person name="Crous P."/>
            <person name="Smith M.E."/>
        </authorList>
    </citation>
    <scope>NUCLEOTIDE SEQUENCE</scope>
    <source>
        <strain evidence="1">BCRC 34381</strain>
    </source>
</reference>
<comment type="caution">
    <text evidence="1">The sequence shown here is derived from an EMBL/GenBank/DDBJ whole genome shotgun (WGS) entry which is preliminary data.</text>
</comment>
<sequence>MTVKFEQYPIVFAYNGRTAGHNANSDTTGSDLKAVAARAFGLSAGTIEVKLLDQVIGDDQALVIYADWLNPGAANTVLVEQQVQQ</sequence>
<name>A0A9W8CTU0_9FUNG</name>
<dbReference type="Proteomes" id="UP001143981">
    <property type="component" value="Unassembled WGS sequence"/>
</dbReference>
<organism evidence="1 2">
    <name type="scientific">Coemansia biformis</name>
    <dbReference type="NCBI Taxonomy" id="1286918"/>
    <lineage>
        <taxon>Eukaryota</taxon>
        <taxon>Fungi</taxon>
        <taxon>Fungi incertae sedis</taxon>
        <taxon>Zoopagomycota</taxon>
        <taxon>Kickxellomycotina</taxon>
        <taxon>Kickxellomycetes</taxon>
        <taxon>Kickxellales</taxon>
        <taxon>Kickxellaceae</taxon>
        <taxon>Coemansia</taxon>
    </lineage>
</organism>
<evidence type="ECO:0000313" key="1">
    <source>
        <dbReference type="EMBL" id="KAJ1725364.1"/>
    </source>
</evidence>